<feature type="region of interest" description="Disordered" evidence="1">
    <location>
        <begin position="257"/>
        <end position="318"/>
    </location>
</feature>
<dbReference type="EMBL" id="JACHMO010000001">
    <property type="protein sequence ID" value="MBB5807800.1"/>
    <property type="molecule type" value="Genomic_DNA"/>
</dbReference>
<feature type="compositionally biased region" description="Basic and acidic residues" evidence="1">
    <location>
        <begin position="274"/>
        <end position="298"/>
    </location>
</feature>
<evidence type="ECO:0000313" key="2">
    <source>
        <dbReference type="EMBL" id="MBB5807800.1"/>
    </source>
</evidence>
<dbReference type="RefSeq" id="WP_184927796.1">
    <property type="nucleotide sequence ID" value="NZ_JACHMO010000001.1"/>
</dbReference>
<feature type="compositionally biased region" description="Basic and acidic residues" evidence="1">
    <location>
        <begin position="306"/>
        <end position="318"/>
    </location>
</feature>
<evidence type="ECO:0000313" key="3">
    <source>
        <dbReference type="Proteomes" id="UP000552097"/>
    </source>
</evidence>
<keyword evidence="3" id="KW-1185">Reference proteome</keyword>
<gene>
    <name evidence="2" type="ORF">F4560_007568</name>
</gene>
<comment type="caution">
    <text evidence="2">The sequence shown here is derived from an EMBL/GenBank/DDBJ whole genome shotgun (WGS) entry which is preliminary data.</text>
</comment>
<protein>
    <submittedName>
        <fullName evidence="2">Uncharacterized protein YukE</fullName>
    </submittedName>
</protein>
<reference evidence="2 3" key="1">
    <citation type="submission" date="2020-08" db="EMBL/GenBank/DDBJ databases">
        <title>Sequencing the genomes of 1000 actinobacteria strains.</title>
        <authorList>
            <person name="Klenk H.-P."/>
        </authorList>
    </citation>
    <scope>NUCLEOTIDE SEQUENCE [LARGE SCALE GENOMIC DNA]</scope>
    <source>
        <strain evidence="2 3">DSM 45486</strain>
    </source>
</reference>
<organism evidence="2 3">
    <name type="scientific">Saccharothrix ecbatanensis</name>
    <dbReference type="NCBI Taxonomy" id="1105145"/>
    <lineage>
        <taxon>Bacteria</taxon>
        <taxon>Bacillati</taxon>
        <taxon>Actinomycetota</taxon>
        <taxon>Actinomycetes</taxon>
        <taxon>Pseudonocardiales</taxon>
        <taxon>Pseudonocardiaceae</taxon>
        <taxon>Saccharothrix</taxon>
    </lineage>
</organism>
<name>A0A7W9HT65_9PSEU</name>
<proteinExistence type="predicted"/>
<accession>A0A7W9HT65</accession>
<sequence>MSGYDEWVDNAFGQRDHLIALGRENDSYGMMPFLSPQISSLFDAFVCGDPDRVEEMVGHLTEAKYVLAKDLREHLGGAQQDMEGWEGDAADDFRDFLLKLEDAINLLADCVDALIVILRSCSAVVLAMRNDALDLVDLALRGIEEAGADDWKVALTVVGAVAGVLGTIASVGTGTPALLAVISVMGSAVSGSAGVAGAVIDASSEIGVLDDMVKAGESMIDQVGVQRDAVEVGIRELATFVSGAKLAEVRPERPVIITAPSFDPGSFGLSDEDQGSHPRPTDKTDLVPEPRRRADGPYDRPGGVFDPDRDRYEEQGPA</sequence>
<dbReference type="AlphaFoldDB" id="A0A7W9HT65"/>
<dbReference type="Proteomes" id="UP000552097">
    <property type="component" value="Unassembled WGS sequence"/>
</dbReference>
<evidence type="ECO:0000256" key="1">
    <source>
        <dbReference type="SAM" id="MobiDB-lite"/>
    </source>
</evidence>